<reference evidence="1 2" key="1">
    <citation type="journal article" date="2013" name="Nat. Genet.">
        <title>The high-quality draft genome of peach (Prunus persica) identifies unique patterns of genetic diversity, domestication and genome evolution.</title>
        <authorList>
            <consortium name="International Peach Genome Initiative"/>
            <person name="Verde I."/>
            <person name="Abbott A.G."/>
            <person name="Scalabrin S."/>
            <person name="Jung S."/>
            <person name="Shu S."/>
            <person name="Marroni F."/>
            <person name="Zhebentyayeva T."/>
            <person name="Dettori M.T."/>
            <person name="Grimwood J."/>
            <person name="Cattonaro F."/>
            <person name="Zuccolo A."/>
            <person name="Rossini L."/>
            <person name="Jenkins J."/>
            <person name="Vendramin E."/>
            <person name="Meisel L.A."/>
            <person name="Decroocq V."/>
            <person name="Sosinski B."/>
            <person name="Prochnik S."/>
            <person name="Mitros T."/>
            <person name="Policriti A."/>
            <person name="Cipriani G."/>
            <person name="Dondini L."/>
            <person name="Ficklin S."/>
            <person name="Goodstein D.M."/>
            <person name="Xuan P."/>
            <person name="Del Fabbro C."/>
            <person name="Aramini V."/>
            <person name="Copetti D."/>
            <person name="Gonzalez S."/>
            <person name="Horner D.S."/>
            <person name="Falchi R."/>
            <person name="Lucas S."/>
            <person name="Mica E."/>
            <person name="Maldonado J."/>
            <person name="Lazzari B."/>
            <person name="Bielenberg D."/>
            <person name="Pirona R."/>
            <person name="Miculan M."/>
            <person name="Barakat A."/>
            <person name="Testolin R."/>
            <person name="Stella A."/>
            <person name="Tartarini S."/>
            <person name="Tonutti P."/>
            <person name="Arus P."/>
            <person name="Orellana A."/>
            <person name="Wells C."/>
            <person name="Main D."/>
            <person name="Vizzotto G."/>
            <person name="Silva H."/>
            <person name="Salamini F."/>
            <person name="Schmutz J."/>
            <person name="Morgante M."/>
            <person name="Rokhsar D.S."/>
        </authorList>
    </citation>
    <scope>NUCLEOTIDE SEQUENCE [LARGE SCALE GENOMIC DNA]</scope>
    <source>
        <strain evidence="2">cv. Nemared</strain>
    </source>
</reference>
<dbReference type="EMBL" id="CM007658">
    <property type="protein sequence ID" value="ONH90213.1"/>
    <property type="molecule type" value="Genomic_DNA"/>
</dbReference>
<protein>
    <submittedName>
        <fullName evidence="1">Uncharacterized protein</fullName>
    </submittedName>
</protein>
<dbReference type="Gramene" id="ONH90213">
    <property type="protein sequence ID" value="ONH90213"/>
    <property type="gene ID" value="PRUPE_8G040800"/>
</dbReference>
<sequence length="85" mass="9940">MKSSSDCILCRLHNDIHKIPKGEVAFIKFNTTHRGTFSWVTFNSKISRKGMKWIWAMMWTQRGTFFKDSTTSNPNTVSLPRGTWR</sequence>
<organism evidence="1 2">
    <name type="scientific">Prunus persica</name>
    <name type="common">Peach</name>
    <name type="synonym">Amygdalus persica</name>
    <dbReference type="NCBI Taxonomy" id="3760"/>
    <lineage>
        <taxon>Eukaryota</taxon>
        <taxon>Viridiplantae</taxon>
        <taxon>Streptophyta</taxon>
        <taxon>Embryophyta</taxon>
        <taxon>Tracheophyta</taxon>
        <taxon>Spermatophyta</taxon>
        <taxon>Magnoliopsida</taxon>
        <taxon>eudicotyledons</taxon>
        <taxon>Gunneridae</taxon>
        <taxon>Pentapetalae</taxon>
        <taxon>rosids</taxon>
        <taxon>fabids</taxon>
        <taxon>Rosales</taxon>
        <taxon>Rosaceae</taxon>
        <taxon>Amygdaloideae</taxon>
        <taxon>Amygdaleae</taxon>
        <taxon>Prunus</taxon>
    </lineage>
</organism>
<dbReference type="AlphaFoldDB" id="A0A251MSS4"/>
<name>A0A251MSS4_PRUPE</name>
<evidence type="ECO:0000313" key="2">
    <source>
        <dbReference type="Proteomes" id="UP000006882"/>
    </source>
</evidence>
<dbReference type="Proteomes" id="UP000006882">
    <property type="component" value="Chromosome G8"/>
</dbReference>
<accession>A0A251MSS4</accession>
<proteinExistence type="predicted"/>
<keyword evidence="2" id="KW-1185">Reference proteome</keyword>
<gene>
    <name evidence="1" type="ORF">PRUPE_8G040800</name>
</gene>
<evidence type="ECO:0000313" key="1">
    <source>
        <dbReference type="EMBL" id="ONH90213.1"/>
    </source>
</evidence>